<evidence type="ECO:0000256" key="3">
    <source>
        <dbReference type="ARBA" id="ARBA00022448"/>
    </source>
</evidence>
<comment type="similarity">
    <text evidence="2 12">Belongs to the amiloride-sensitive sodium channel (TC 1.A.6) family.</text>
</comment>
<gene>
    <name evidence="14" type="ORF">QE152_g26477</name>
</gene>
<evidence type="ECO:0000256" key="5">
    <source>
        <dbReference type="ARBA" id="ARBA00022692"/>
    </source>
</evidence>
<reference evidence="14 15" key="1">
    <citation type="journal article" date="2024" name="BMC Genomics">
        <title>De novo assembly and annotation of Popillia japonica's genome with initial clues to its potential as an invasive pest.</title>
        <authorList>
            <person name="Cucini C."/>
            <person name="Boschi S."/>
            <person name="Funari R."/>
            <person name="Cardaioli E."/>
            <person name="Iannotti N."/>
            <person name="Marturano G."/>
            <person name="Paoli F."/>
            <person name="Bruttini M."/>
            <person name="Carapelli A."/>
            <person name="Frati F."/>
            <person name="Nardi F."/>
        </authorList>
    </citation>
    <scope>NUCLEOTIDE SEQUENCE [LARGE SCALE GENOMIC DNA]</scope>
    <source>
        <strain evidence="14">DMR45628</strain>
    </source>
</reference>
<evidence type="ECO:0000256" key="11">
    <source>
        <dbReference type="ARBA" id="ARBA00023303"/>
    </source>
</evidence>
<evidence type="ECO:0000256" key="2">
    <source>
        <dbReference type="ARBA" id="ARBA00007193"/>
    </source>
</evidence>
<keyword evidence="15" id="KW-1185">Reference proteome</keyword>
<keyword evidence="5 12" id="KW-0812">Transmembrane</keyword>
<keyword evidence="8 12" id="KW-0406">Ion transport</keyword>
<evidence type="ECO:0000256" key="6">
    <source>
        <dbReference type="ARBA" id="ARBA00022989"/>
    </source>
</evidence>
<keyword evidence="10 12" id="KW-0739">Sodium transport</keyword>
<evidence type="ECO:0000313" key="14">
    <source>
        <dbReference type="EMBL" id="KAK9709709.1"/>
    </source>
</evidence>
<dbReference type="EMBL" id="JASPKY010000304">
    <property type="protein sequence ID" value="KAK9709709.1"/>
    <property type="molecule type" value="Genomic_DNA"/>
</dbReference>
<evidence type="ECO:0000313" key="15">
    <source>
        <dbReference type="Proteomes" id="UP001458880"/>
    </source>
</evidence>
<sequence length="160" mass="18705">MQIKERKNKSPSFSQNLKEYSSNYANHSSVHGLKFLGERKRSKVERLFWLIIIIISLYFTSKAIIQIYAKWNNGVIAFTQIPTSVRNISFPAITICPQDNFKQTSFNYTYYYHFYQEGGNLTDEELRQFEDISMLCNPSTHEEGQLVTDSDVVDFYEEVA</sequence>
<keyword evidence="6 13" id="KW-1133">Transmembrane helix</keyword>
<evidence type="ECO:0000256" key="1">
    <source>
        <dbReference type="ARBA" id="ARBA00004141"/>
    </source>
</evidence>
<protein>
    <submittedName>
        <fullName evidence="14">Amiloride-sensitive sodium channel</fullName>
    </submittedName>
</protein>
<dbReference type="Pfam" id="PF00858">
    <property type="entry name" value="ASC"/>
    <property type="match status" value="1"/>
</dbReference>
<dbReference type="PANTHER" id="PTHR11690:SF288">
    <property type="entry name" value="AMILORIDE-SENSITIVE NA+ CHANNEL-RELATED"/>
    <property type="match status" value="1"/>
</dbReference>
<proteinExistence type="inferred from homology"/>
<keyword evidence="9 13" id="KW-0472">Membrane</keyword>
<evidence type="ECO:0000256" key="13">
    <source>
        <dbReference type="SAM" id="Phobius"/>
    </source>
</evidence>
<organism evidence="14 15">
    <name type="scientific">Popillia japonica</name>
    <name type="common">Japanese beetle</name>
    <dbReference type="NCBI Taxonomy" id="7064"/>
    <lineage>
        <taxon>Eukaryota</taxon>
        <taxon>Metazoa</taxon>
        <taxon>Ecdysozoa</taxon>
        <taxon>Arthropoda</taxon>
        <taxon>Hexapoda</taxon>
        <taxon>Insecta</taxon>
        <taxon>Pterygota</taxon>
        <taxon>Neoptera</taxon>
        <taxon>Endopterygota</taxon>
        <taxon>Coleoptera</taxon>
        <taxon>Polyphaga</taxon>
        <taxon>Scarabaeiformia</taxon>
        <taxon>Scarabaeidae</taxon>
        <taxon>Rutelinae</taxon>
        <taxon>Popillia</taxon>
    </lineage>
</organism>
<evidence type="ECO:0000256" key="12">
    <source>
        <dbReference type="RuleBase" id="RU000679"/>
    </source>
</evidence>
<dbReference type="GO" id="GO:0005886">
    <property type="term" value="C:plasma membrane"/>
    <property type="evidence" value="ECO:0007669"/>
    <property type="project" value="TreeGrafter"/>
</dbReference>
<dbReference type="PANTHER" id="PTHR11690">
    <property type="entry name" value="AMILORIDE-SENSITIVE SODIUM CHANNEL-RELATED"/>
    <property type="match status" value="1"/>
</dbReference>
<keyword evidence="7" id="KW-0915">Sodium</keyword>
<evidence type="ECO:0000256" key="4">
    <source>
        <dbReference type="ARBA" id="ARBA00022461"/>
    </source>
</evidence>
<keyword evidence="3 12" id="KW-0813">Transport</keyword>
<dbReference type="GO" id="GO:0015280">
    <property type="term" value="F:ligand-gated sodium channel activity"/>
    <property type="evidence" value="ECO:0007669"/>
    <property type="project" value="TreeGrafter"/>
</dbReference>
<comment type="subcellular location">
    <subcellularLocation>
        <location evidence="1">Membrane</location>
        <topology evidence="1">Multi-pass membrane protein</topology>
    </subcellularLocation>
</comment>
<evidence type="ECO:0000256" key="7">
    <source>
        <dbReference type="ARBA" id="ARBA00023053"/>
    </source>
</evidence>
<comment type="caution">
    <text evidence="14">The sequence shown here is derived from an EMBL/GenBank/DDBJ whole genome shotgun (WGS) entry which is preliminary data.</text>
</comment>
<keyword evidence="4 12" id="KW-0894">Sodium channel</keyword>
<dbReference type="InterPro" id="IPR001873">
    <property type="entry name" value="ENaC"/>
</dbReference>
<name>A0AAW1JY94_POPJA</name>
<evidence type="ECO:0000256" key="8">
    <source>
        <dbReference type="ARBA" id="ARBA00023065"/>
    </source>
</evidence>
<keyword evidence="11 12" id="KW-0407">Ion channel</keyword>
<dbReference type="Proteomes" id="UP001458880">
    <property type="component" value="Unassembled WGS sequence"/>
</dbReference>
<feature type="transmembrane region" description="Helical" evidence="13">
    <location>
        <begin position="47"/>
        <end position="69"/>
    </location>
</feature>
<dbReference type="AlphaFoldDB" id="A0AAW1JY94"/>
<evidence type="ECO:0000256" key="9">
    <source>
        <dbReference type="ARBA" id="ARBA00023136"/>
    </source>
</evidence>
<evidence type="ECO:0000256" key="10">
    <source>
        <dbReference type="ARBA" id="ARBA00023201"/>
    </source>
</evidence>
<accession>A0AAW1JY94</accession>